<comment type="caution">
    <text evidence="2">The sequence shown here is derived from an EMBL/GenBank/DDBJ whole genome shotgun (WGS) entry which is preliminary data.</text>
</comment>
<feature type="domain" description="M23ase beta-sheet core" evidence="1">
    <location>
        <begin position="206"/>
        <end position="304"/>
    </location>
</feature>
<dbReference type="Gene3D" id="2.70.70.10">
    <property type="entry name" value="Glucose Permease (Domain IIA)"/>
    <property type="match status" value="1"/>
</dbReference>
<dbReference type="RefSeq" id="WP_115833496.1">
    <property type="nucleotide sequence ID" value="NZ_QNUL01000028.1"/>
</dbReference>
<proteinExistence type="predicted"/>
<dbReference type="InterPro" id="IPR011055">
    <property type="entry name" value="Dup_hybrid_motif"/>
</dbReference>
<evidence type="ECO:0000259" key="1">
    <source>
        <dbReference type="Pfam" id="PF01551"/>
    </source>
</evidence>
<reference evidence="2 3" key="1">
    <citation type="submission" date="2018-07" db="EMBL/GenBank/DDBJ databases">
        <title>Dyadobacter roseus sp. nov., isolated from rose rhizosphere soil.</title>
        <authorList>
            <person name="Chen L."/>
        </authorList>
    </citation>
    <scope>NUCLEOTIDE SEQUENCE [LARGE SCALE GENOMIC DNA]</scope>
    <source>
        <strain evidence="2 3">RS19</strain>
    </source>
</reference>
<dbReference type="PANTHER" id="PTHR21666">
    <property type="entry name" value="PEPTIDASE-RELATED"/>
    <property type="match status" value="1"/>
</dbReference>
<dbReference type="Proteomes" id="UP000256373">
    <property type="component" value="Unassembled WGS sequence"/>
</dbReference>
<accession>A0A3D8Y4W6</accession>
<organism evidence="2 3">
    <name type="scientific">Dyadobacter luteus</name>
    <dbReference type="NCBI Taxonomy" id="2259619"/>
    <lineage>
        <taxon>Bacteria</taxon>
        <taxon>Pseudomonadati</taxon>
        <taxon>Bacteroidota</taxon>
        <taxon>Cytophagia</taxon>
        <taxon>Cytophagales</taxon>
        <taxon>Spirosomataceae</taxon>
        <taxon>Dyadobacter</taxon>
    </lineage>
</organism>
<dbReference type="GO" id="GO:0004222">
    <property type="term" value="F:metalloendopeptidase activity"/>
    <property type="evidence" value="ECO:0007669"/>
    <property type="project" value="TreeGrafter"/>
</dbReference>
<keyword evidence="3" id="KW-1185">Reference proteome</keyword>
<dbReference type="InterPro" id="IPR050570">
    <property type="entry name" value="Cell_wall_metabolism_enzyme"/>
</dbReference>
<dbReference type="OrthoDB" id="9810477at2"/>
<protein>
    <submittedName>
        <fullName evidence="2">M23 family peptidase</fullName>
    </submittedName>
</protein>
<dbReference type="CDD" id="cd12797">
    <property type="entry name" value="M23_peptidase"/>
    <property type="match status" value="1"/>
</dbReference>
<evidence type="ECO:0000313" key="3">
    <source>
        <dbReference type="Proteomes" id="UP000256373"/>
    </source>
</evidence>
<dbReference type="EMBL" id="QNUL01000028">
    <property type="protein sequence ID" value="REA57419.1"/>
    <property type="molecule type" value="Genomic_DNA"/>
</dbReference>
<dbReference type="Pfam" id="PF01551">
    <property type="entry name" value="Peptidase_M23"/>
    <property type="match status" value="1"/>
</dbReference>
<dbReference type="SUPFAM" id="SSF51261">
    <property type="entry name" value="Duplicated hybrid motif"/>
    <property type="match status" value="1"/>
</dbReference>
<sequence>MITANQVTKLILRCISAALAFVYMVSCKPVPVSRWFPVTPQEHYEQDLYKSKAEKTAAGQTWFRVGKEVLTDTLFSSVPLQERFFLGDSLPAQSIRFKVPQGRKLLITSSKSEEDSSSQLFVEVYRSKANGKPQRIEYLKTNNNTLTISDHQEDTLVLRLQTGLNERLKVAVTVMTLPTLVFPVAGHGIQSLMSFWGAQRDGGSRSHEGIDIKAPRGTPVVASEDGWVTQTGTNNLGGKIVFLSASGSPYSLYYAHLDSQLVSVGKRVIRGDTLGLVGNTGNAITTSPHLHFGIYARGAGAVDPFPFINDKKEKVPGLPVSSKWLGDTVRIQSKVNLFSSPAFSDSEKIRVVAKNETVRIIGQWAKGYRVELIDGTKGYITMVGLKSDNQISENRE</sequence>
<name>A0A3D8Y4W6_9BACT</name>
<evidence type="ECO:0000313" key="2">
    <source>
        <dbReference type="EMBL" id="REA57419.1"/>
    </source>
</evidence>
<dbReference type="AlphaFoldDB" id="A0A3D8Y4W6"/>
<dbReference type="PANTHER" id="PTHR21666:SF268">
    <property type="entry name" value="PEPTIDASE M23 DOMAIN-CONTAINING PROTEIN"/>
    <property type="match status" value="1"/>
</dbReference>
<gene>
    <name evidence="2" type="ORF">DSL64_23995</name>
</gene>
<dbReference type="InterPro" id="IPR016047">
    <property type="entry name" value="M23ase_b-sheet_dom"/>
</dbReference>